<feature type="domain" description="D-isomer specific 2-hydroxyacid dehydrogenase NAD-binding" evidence="5">
    <location>
        <begin position="110"/>
        <end position="288"/>
    </location>
</feature>
<keyword evidence="2 3" id="KW-0560">Oxidoreductase</keyword>
<dbReference type="EMBL" id="LGRV01000007">
    <property type="protein sequence ID" value="KOS66434.1"/>
    <property type="molecule type" value="Genomic_DNA"/>
</dbReference>
<dbReference type="Pfam" id="PF00389">
    <property type="entry name" value="2-Hacid_dh"/>
    <property type="match status" value="1"/>
</dbReference>
<dbReference type="PROSITE" id="PS00065">
    <property type="entry name" value="D_2_HYDROXYACID_DH_1"/>
    <property type="match status" value="1"/>
</dbReference>
<dbReference type="InterPro" id="IPR029753">
    <property type="entry name" value="D-isomer_DH_CS"/>
</dbReference>
<keyword evidence="7" id="KW-1185">Reference proteome</keyword>
<dbReference type="RefSeq" id="WP_053585128.1">
    <property type="nucleotide sequence ID" value="NZ_LGRV01000007.1"/>
</dbReference>
<dbReference type="InterPro" id="IPR006140">
    <property type="entry name" value="D-isomer_DH_NAD-bd"/>
</dbReference>
<feature type="domain" description="D-isomer specific 2-hydroxyacid dehydrogenase catalytic" evidence="4">
    <location>
        <begin position="7"/>
        <end position="319"/>
    </location>
</feature>
<name>A0ABR5JWA1_9BACI</name>
<evidence type="ECO:0000313" key="7">
    <source>
        <dbReference type="Proteomes" id="UP000050668"/>
    </source>
</evidence>
<protein>
    <submittedName>
        <fullName evidence="6">2-ketogluconate reductase</fullName>
    </submittedName>
</protein>
<comment type="similarity">
    <text evidence="1 3">Belongs to the D-isomer specific 2-hydroxyacid dehydrogenase family.</text>
</comment>
<dbReference type="SUPFAM" id="SSF52283">
    <property type="entry name" value="Formate/glycerate dehydrogenase catalytic domain-like"/>
    <property type="match status" value="1"/>
</dbReference>
<sequence>MKKKLFITRKFPAHIVEPLEEFYDIEQWPEEELVIPREKLLEAVAHCEVLWVTLEDLVDDELLSHAPNLKLVTNLAVGFNNIDIPALRKYGVMATNTPGVLTNSTADLVFGLLLATARRIPESERYLRAGKWKSWYPMQLVGKDVSHTTIGIIGMGRIGQAVARRAIGFDMKVLYHNRRRRHEAEEMYGFKYASLEELLQQSDFVVIMTPYNKDTVGLIGEQELALMRDDAVLINASRGGIIDEVALYETLNKGKLWAVGLDVFEYEPIAMDHPLLTLPNVVALPHIGSASIKARTDMLMLNYNALAAYGQGKAISNRID</sequence>
<evidence type="ECO:0000259" key="4">
    <source>
        <dbReference type="Pfam" id="PF00389"/>
    </source>
</evidence>
<dbReference type="PANTHER" id="PTHR10996:SF283">
    <property type="entry name" value="GLYOXYLATE_HYDROXYPYRUVATE REDUCTASE B"/>
    <property type="match status" value="1"/>
</dbReference>
<evidence type="ECO:0000259" key="5">
    <source>
        <dbReference type="Pfam" id="PF02826"/>
    </source>
</evidence>
<dbReference type="InterPro" id="IPR050223">
    <property type="entry name" value="D-isomer_2-hydroxyacid_DH"/>
</dbReference>
<evidence type="ECO:0000256" key="1">
    <source>
        <dbReference type="ARBA" id="ARBA00005854"/>
    </source>
</evidence>
<organism evidence="6 7">
    <name type="scientific">Lysinibacillus contaminans</name>
    <dbReference type="NCBI Taxonomy" id="1293441"/>
    <lineage>
        <taxon>Bacteria</taxon>
        <taxon>Bacillati</taxon>
        <taxon>Bacillota</taxon>
        <taxon>Bacilli</taxon>
        <taxon>Bacillales</taxon>
        <taxon>Bacillaceae</taxon>
        <taxon>Lysinibacillus</taxon>
    </lineage>
</organism>
<dbReference type="InterPro" id="IPR029752">
    <property type="entry name" value="D-isomer_DH_CS1"/>
</dbReference>
<reference evidence="7" key="1">
    <citation type="submission" date="2015-07" db="EMBL/GenBank/DDBJ databases">
        <title>Fjat-14205 dsm 2895.</title>
        <authorList>
            <person name="Liu B."/>
            <person name="Wang J."/>
            <person name="Zhu Y."/>
            <person name="Liu G."/>
            <person name="Chen Q."/>
            <person name="Chen Z."/>
            <person name="Lan J."/>
            <person name="Che J."/>
            <person name="Ge C."/>
            <person name="Shi H."/>
            <person name="Pan Z."/>
            <person name="Liu X."/>
        </authorList>
    </citation>
    <scope>NUCLEOTIDE SEQUENCE [LARGE SCALE GENOMIC DNA]</scope>
    <source>
        <strain evidence="7">DSM 25560</strain>
    </source>
</reference>
<gene>
    <name evidence="6" type="ORF">AEA09_16950</name>
</gene>
<dbReference type="CDD" id="cd05301">
    <property type="entry name" value="GDH"/>
    <property type="match status" value="1"/>
</dbReference>
<proteinExistence type="inferred from homology"/>
<dbReference type="InterPro" id="IPR036291">
    <property type="entry name" value="NAD(P)-bd_dom_sf"/>
</dbReference>
<comment type="caution">
    <text evidence="6">The sequence shown here is derived from an EMBL/GenBank/DDBJ whole genome shotgun (WGS) entry which is preliminary data.</text>
</comment>
<dbReference type="PROSITE" id="PS00671">
    <property type="entry name" value="D_2_HYDROXYACID_DH_3"/>
    <property type="match status" value="1"/>
</dbReference>
<dbReference type="Gene3D" id="3.40.50.720">
    <property type="entry name" value="NAD(P)-binding Rossmann-like Domain"/>
    <property type="match status" value="2"/>
</dbReference>
<evidence type="ECO:0000256" key="2">
    <source>
        <dbReference type="ARBA" id="ARBA00023002"/>
    </source>
</evidence>
<dbReference type="PANTHER" id="PTHR10996">
    <property type="entry name" value="2-HYDROXYACID DEHYDROGENASE-RELATED"/>
    <property type="match status" value="1"/>
</dbReference>
<evidence type="ECO:0000313" key="6">
    <source>
        <dbReference type="EMBL" id="KOS66434.1"/>
    </source>
</evidence>
<dbReference type="Proteomes" id="UP000050668">
    <property type="component" value="Unassembled WGS sequence"/>
</dbReference>
<dbReference type="SUPFAM" id="SSF51735">
    <property type="entry name" value="NAD(P)-binding Rossmann-fold domains"/>
    <property type="match status" value="1"/>
</dbReference>
<evidence type="ECO:0000256" key="3">
    <source>
        <dbReference type="RuleBase" id="RU003719"/>
    </source>
</evidence>
<accession>A0ABR5JWA1</accession>
<dbReference type="InterPro" id="IPR006139">
    <property type="entry name" value="D-isomer_2_OHA_DH_cat_dom"/>
</dbReference>
<dbReference type="Pfam" id="PF02826">
    <property type="entry name" value="2-Hacid_dh_C"/>
    <property type="match status" value="1"/>
</dbReference>